<protein>
    <recommendedName>
        <fullName evidence="1">Sugar fermentation stimulation protein homolog</fullName>
    </recommendedName>
</protein>
<feature type="domain" description="SfsA N-terminal OB" evidence="3">
    <location>
        <begin position="13"/>
        <end position="77"/>
    </location>
</feature>
<feature type="domain" description="Sugar fermentation stimulation protein C-terminal" evidence="2">
    <location>
        <begin position="83"/>
        <end position="218"/>
    </location>
</feature>
<dbReference type="EMBL" id="VNIB01000011">
    <property type="protein sequence ID" value="TYO97102.1"/>
    <property type="molecule type" value="Genomic_DNA"/>
</dbReference>
<dbReference type="GO" id="GO:0003677">
    <property type="term" value="F:DNA binding"/>
    <property type="evidence" value="ECO:0007669"/>
    <property type="project" value="InterPro"/>
</dbReference>
<proteinExistence type="inferred from homology"/>
<dbReference type="Pfam" id="PF17746">
    <property type="entry name" value="SfsA_N"/>
    <property type="match status" value="1"/>
</dbReference>
<reference evidence="4 5" key="1">
    <citation type="submission" date="2019-07" db="EMBL/GenBank/DDBJ databases">
        <title>Genomic Encyclopedia of Type Strains, Phase IV (KMG-IV): sequencing the most valuable type-strain genomes for metagenomic binning, comparative biology and taxonomic classification.</title>
        <authorList>
            <person name="Goeker M."/>
        </authorList>
    </citation>
    <scope>NUCLEOTIDE SEQUENCE [LARGE SCALE GENOMIC DNA]</scope>
    <source>
        <strain evidence="4 5">SS015</strain>
    </source>
</reference>
<evidence type="ECO:0000313" key="5">
    <source>
        <dbReference type="Proteomes" id="UP000324159"/>
    </source>
</evidence>
<keyword evidence="5" id="KW-1185">Reference proteome</keyword>
<comment type="caution">
    <text evidence="4">The sequence shown here is derived from an EMBL/GenBank/DDBJ whole genome shotgun (WGS) entry which is preliminary data.</text>
</comment>
<dbReference type="OrthoDB" id="9802365at2"/>
<dbReference type="InterPro" id="IPR040452">
    <property type="entry name" value="SfsA_C"/>
</dbReference>
<evidence type="ECO:0000259" key="2">
    <source>
        <dbReference type="Pfam" id="PF03749"/>
    </source>
</evidence>
<evidence type="ECO:0000313" key="4">
    <source>
        <dbReference type="EMBL" id="TYO97102.1"/>
    </source>
</evidence>
<dbReference type="InterPro" id="IPR041465">
    <property type="entry name" value="SfsA_N"/>
</dbReference>
<dbReference type="NCBIfam" id="TIGR00230">
    <property type="entry name" value="sfsA"/>
    <property type="match status" value="1"/>
</dbReference>
<organism evidence="4 5">
    <name type="scientific">Geothermobacter ehrlichii</name>
    <dbReference type="NCBI Taxonomy" id="213224"/>
    <lineage>
        <taxon>Bacteria</taxon>
        <taxon>Pseudomonadati</taxon>
        <taxon>Thermodesulfobacteriota</taxon>
        <taxon>Desulfuromonadia</taxon>
        <taxon>Desulfuromonadales</taxon>
        <taxon>Geothermobacteraceae</taxon>
        <taxon>Geothermobacter</taxon>
    </lineage>
</organism>
<dbReference type="CDD" id="cd22359">
    <property type="entry name" value="SfsA-like_bacterial"/>
    <property type="match status" value="1"/>
</dbReference>
<dbReference type="InterPro" id="IPR005224">
    <property type="entry name" value="SfsA"/>
</dbReference>
<name>A0A5D3WJV3_9BACT</name>
<dbReference type="RefSeq" id="WP_148896495.1">
    <property type="nucleotide sequence ID" value="NZ_VNIB01000011.1"/>
</dbReference>
<dbReference type="HAMAP" id="MF_00095">
    <property type="entry name" value="SfsA"/>
    <property type="match status" value="1"/>
</dbReference>
<accession>A0A5D3WJV3</accession>
<evidence type="ECO:0000256" key="1">
    <source>
        <dbReference type="HAMAP-Rule" id="MF_00095"/>
    </source>
</evidence>
<gene>
    <name evidence="1" type="primary">sfsA</name>
    <name evidence="4" type="ORF">EDC39_11131</name>
</gene>
<evidence type="ECO:0000259" key="3">
    <source>
        <dbReference type="Pfam" id="PF17746"/>
    </source>
</evidence>
<dbReference type="PANTHER" id="PTHR30545">
    <property type="entry name" value="SUGAR FERMENTATION STIMULATION PROTEIN A"/>
    <property type="match status" value="1"/>
</dbReference>
<dbReference type="Proteomes" id="UP000324159">
    <property type="component" value="Unassembled WGS sequence"/>
</dbReference>
<sequence>MRLPSPLLAGTLVRRYKRFFADVELDDGTLVTAHTPNTGSMLQCAVPGHPVLVSKNDDPRRKLKYTLELIRVKGHWVDTHTQRSNRVVEEGLRCGSIPELAGCRVTPEFRFGASRLDFLLERDGERILVEVKNVTLTDGGSTALFPDAVTVRGRKHLLELAAAVDAGYRAVIFFLVQRGEAEAFAPADEIDPEYGRLLREVAGRGVEVLAYRTVVSETENRIGVRLPVIL</sequence>
<comment type="similarity">
    <text evidence="1">Belongs to the SfsA family.</text>
</comment>
<dbReference type="AlphaFoldDB" id="A0A5D3WJV3"/>
<dbReference type="Pfam" id="PF03749">
    <property type="entry name" value="SfsA"/>
    <property type="match status" value="1"/>
</dbReference>
<dbReference type="Gene3D" id="2.40.50.580">
    <property type="match status" value="1"/>
</dbReference>
<dbReference type="Gene3D" id="3.40.1350.60">
    <property type="match status" value="1"/>
</dbReference>
<dbReference type="PANTHER" id="PTHR30545:SF2">
    <property type="entry name" value="SUGAR FERMENTATION STIMULATION PROTEIN A"/>
    <property type="match status" value="1"/>
</dbReference>